<name>A0A6J7Q0J7_9ZZZZ</name>
<dbReference type="GO" id="GO:0003887">
    <property type="term" value="F:DNA-directed DNA polymerase activity"/>
    <property type="evidence" value="ECO:0007669"/>
    <property type="project" value="UniProtKB-KW"/>
</dbReference>
<dbReference type="GO" id="GO:0005829">
    <property type="term" value="C:cytosol"/>
    <property type="evidence" value="ECO:0007669"/>
    <property type="project" value="TreeGrafter"/>
</dbReference>
<keyword evidence="9" id="KW-0234">DNA repair</keyword>
<dbReference type="SUPFAM" id="SSF100879">
    <property type="entry name" value="Lesion bypass DNA polymerase (Y-family), little finger domain"/>
    <property type="match status" value="1"/>
</dbReference>
<dbReference type="Pfam" id="PF11799">
    <property type="entry name" value="IMS_C"/>
    <property type="match status" value="1"/>
</dbReference>
<evidence type="ECO:0000256" key="1">
    <source>
        <dbReference type="ARBA" id="ARBA00012417"/>
    </source>
</evidence>
<dbReference type="PANTHER" id="PTHR11076:SF33">
    <property type="entry name" value="DNA POLYMERASE KAPPA"/>
    <property type="match status" value="1"/>
</dbReference>
<dbReference type="CDD" id="cd03586">
    <property type="entry name" value="PolY_Pol_IV_kappa"/>
    <property type="match status" value="1"/>
</dbReference>
<sequence>MPTIQAERLCPNGVFLPPRFDAYQKASRAVMKIMSSVTSLVEPLSLDEAFLDVAGAMRRFTDPHAIAEFMRSSIKNEVGLTASVGGATTKMLAKIASDLAKPDGVLIVKPGDELGVLHPLPVGRLWGVGPATRERLDRFGVKTIGDLSRIPEATLVGALGAANGKHLHALSWNRDERGVQPDQQTKSVSHEETFSEDKTDRIELQRELVRMTERVGARLRSAGLAGRTIQVKLKYHDFRQVTRSATLDHLTDLAGEIGPVARDLLEDLEIAGGVRLLGVSVTGLSSEGEREEQLSFESGADLENRETRRALELAVDAVRERFGDDSVGPGSEIDNGRVRADRKGSLYGPLAEPEQPRPQSRRGRERDPG</sequence>
<organism evidence="13">
    <name type="scientific">freshwater metagenome</name>
    <dbReference type="NCBI Taxonomy" id="449393"/>
    <lineage>
        <taxon>unclassified sequences</taxon>
        <taxon>metagenomes</taxon>
        <taxon>ecological metagenomes</taxon>
    </lineage>
</organism>
<dbReference type="EMBL" id="CAFBPF010000074">
    <property type="protein sequence ID" value="CAB5010826.1"/>
    <property type="molecule type" value="Genomic_DNA"/>
</dbReference>
<evidence type="ECO:0000256" key="10">
    <source>
        <dbReference type="ARBA" id="ARBA00049244"/>
    </source>
</evidence>
<protein>
    <recommendedName>
        <fullName evidence="1">DNA-directed DNA polymerase</fullName>
        <ecNumber evidence="1">2.7.7.7</ecNumber>
    </recommendedName>
</protein>
<keyword evidence="7" id="KW-0460">Magnesium</keyword>
<proteinExistence type="predicted"/>
<evidence type="ECO:0000256" key="9">
    <source>
        <dbReference type="ARBA" id="ARBA00023204"/>
    </source>
</evidence>
<dbReference type="InterPro" id="IPR050116">
    <property type="entry name" value="DNA_polymerase-Y"/>
</dbReference>
<dbReference type="InterPro" id="IPR043502">
    <property type="entry name" value="DNA/RNA_pol_sf"/>
</dbReference>
<keyword evidence="2" id="KW-0808">Transferase</keyword>
<keyword evidence="4" id="KW-0235">DNA replication</keyword>
<dbReference type="GO" id="GO:0009432">
    <property type="term" value="P:SOS response"/>
    <property type="evidence" value="ECO:0007669"/>
    <property type="project" value="TreeGrafter"/>
</dbReference>
<dbReference type="InterPro" id="IPR017961">
    <property type="entry name" value="DNA_pol_Y-fam_little_finger"/>
</dbReference>
<evidence type="ECO:0000313" key="13">
    <source>
        <dbReference type="EMBL" id="CAB5010826.1"/>
    </source>
</evidence>
<accession>A0A6J7Q0J7</accession>
<evidence type="ECO:0000256" key="8">
    <source>
        <dbReference type="ARBA" id="ARBA00022932"/>
    </source>
</evidence>
<evidence type="ECO:0000256" key="2">
    <source>
        <dbReference type="ARBA" id="ARBA00022679"/>
    </source>
</evidence>
<keyword evidence="5" id="KW-0479">Metal-binding</keyword>
<dbReference type="GO" id="GO:0006260">
    <property type="term" value="P:DNA replication"/>
    <property type="evidence" value="ECO:0007669"/>
    <property type="project" value="UniProtKB-KW"/>
</dbReference>
<feature type="region of interest" description="Disordered" evidence="11">
    <location>
        <begin position="321"/>
        <end position="369"/>
    </location>
</feature>
<dbReference type="GO" id="GO:0046872">
    <property type="term" value="F:metal ion binding"/>
    <property type="evidence" value="ECO:0007669"/>
    <property type="project" value="UniProtKB-KW"/>
</dbReference>
<dbReference type="Pfam" id="PF00817">
    <property type="entry name" value="IMS"/>
    <property type="match status" value="1"/>
</dbReference>
<dbReference type="EC" id="2.7.7.7" evidence="1"/>
<dbReference type="NCBIfam" id="NF002677">
    <property type="entry name" value="PRK02406.1"/>
    <property type="match status" value="1"/>
</dbReference>
<dbReference type="PANTHER" id="PTHR11076">
    <property type="entry name" value="DNA REPAIR POLYMERASE UMUC / TRANSFERASE FAMILY MEMBER"/>
    <property type="match status" value="1"/>
</dbReference>
<dbReference type="InterPro" id="IPR001126">
    <property type="entry name" value="UmuC"/>
</dbReference>
<dbReference type="GO" id="GO:0003684">
    <property type="term" value="F:damaged DNA binding"/>
    <property type="evidence" value="ECO:0007669"/>
    <property type="project" value="InterPro"/>
</dbReference>
<dbReference type="Gene3D" id="3.30.1490.100">
    <property type="entry name" value="DNA polymerase, Y-family, little finger domain"/>
    <property type="match status" value="1"/>
</dbReference>
<reference evidence="13" key="1">
    <citation type="submission" date="2020-05" db="EMBL/GenBank/DDBJ databases">
        <authorList>
            <person name="Chiriac C."/>
            <person name="Salcher M."/>
            <person name="Ghai R."/>
            <person name="Kavagutti S V."/>
        </authorList>
    </citation>
    <scope>NUCLEOTIDE SEQUENCE</scope>
</reference>
<dbReference type="Gene3D" id="3.40.1170.60">
    <property type="match status" value="1"/>
</dbReference>
<keyword evidence="8" id="KW-0239">DNA-directed DNA polymerase</keyword>
<gene>
    <name evidence="13" type="ORF">UFOPK4071_00709</name>
</gene>
<dbReference type="Gene3D" id="3.30.70.270">
    <property type="match status" value="1"/>
</dbReference>
<dbReference type="FunFam" id="3.30.1490.100:FF:000004">
    <property type="entry name" value="DNA polymerase IV"/>
    <property type="match status" value="1"/>
</dbReference>
<evidence type="ECO:0000259" key="12">
    <source>
        <dbReference type="PROSITE" id="PS50173"/>
    </source>
</evidence>
<dbReference type="Gene3D" id="1.10.150.20">
    <property type="entry name" value="5' to 3' exonuclease, C-terminal subdomain"/>
    <property type="match status" value="1"/>
</dbReference>
<dbReference type="InterPro" id="IPR022880">
    <property type="entry name" value="DNApol_IV"/>
</dbReference>
<keyword evidence="6" id="KW-0227">DNA damage</keyword>
<dbReference type="AlphaFoldDB" id="A0A6J7Q0J7"/>
<dbReference type="InterPro" id="IPR043128">
    <property type="entry name" value="Rev_trsase/Diguanyl_cyclase"/>
</dbReference>
<dbReference type="InterPro" id="IPR036775">
    <property type="entry name" value="DNA_pol_Y-fam_lit_finger_sf"/>
</dbReference>
<evidence type="ECO:0000256" key="4">
    <source>
        <dbReference type="ARBA" id="ARBA00022705"/>
    </source>
</evidence>
<feature type="compositionally biased region" description="Basic and acidic residues" evidence="11">
    <location>
        <begin position="188"/>
        <end position="197"/>
    </location>
</feature>
<evidence type="ECO:0000256" key="7">
    <source>
        <dbReference type="ARBA" id="ARBA00022842"/>
    </source>
</evidence>
<feature type="region of interest" description="Disordered" evidence="11">
    <location>
        <begin position="175"/>
        <end position="197"/>
    </location>
</feature>
<evidence type="ECO:0000256" key="6">
    <source>
        <dbReference type="ARBA" id="ARBA00022763"/>
    </source>
</evidence>
<dbReference type="SUPFAM" id="SSF56672">
    <property type="entry name" value="DNA/RNA polymerases"/>
    <property type="match status" value="1"/>
</dbReference>
<comment type="catalytic activity">
    <reaction evidence="10">
        <text>DNA(n) + a 2'-deoxyribonucleoside 5'-triphosphate = DNA(n+1) + diphosphate</text>
        <dbReference type="Rhea" id="RHEA:22508"/>
        <dbReference type="Rhea" id="RHEA-COMP:17339"/>
        <dbReference type="Rhea" id="RHEA-COMP:17340"/>
        <dbReference type="ChEBI" id="CHEBI:33019"/>
        <dbReference type="ChEBI" id="CHEBI:61560"/>
        <dbReference type="ChEBI" id="CHEBI:173112"/>
        <dbReference type="EC" id="2.7.7.7"/>
    </reaction>
</comment>
<feature type="domain" description="UmuC" evidence="12">
    <location>
        <begin position="1"/>
        <end position="129"/>
    </location>
</feature>
<dbReference type="GO" id="GO:0042276">
    <property type="term" value="P:error-prone translesion synthesis"/>
    <property type="evidence" value="ECO:0007669"/>
    <property type="project" value="TreeGrafter"/>
</dbReference>
<keyword evidence="3" id="KW-0548">Nucleotidyltransferase</keyword>
<dbReference type="GO" id="GO:0006281">
    <property type="term" value="P:DNA repair"/>
    <property type="evidence" value="ECO:0007669"/>
    <property type="project" value="UniProtKB-KW"/>
</dbReference>
<feature type="compositionally biased region" description="Basic and acidic residues" evidence="11">
    <location>
        <begin position="334"/>
        <end position="344"/>
    </location>
</feature>
<dbReference type="PROSITE" id="PS50173">
    <property type="entry name" value="UMUC"/>
    <property type="match status" value="1"/>
</dbReference>
<evidence type="ECO:0000256" key="5">
    <source>
        <dbReference type="ARBA" id="ARBA00022723"/>
    </source>
</evidence>
<evidence type="ECO:0000256" key="3">
    <source>
        <dbReference type="ARBA" id="ARBA00022695"/>
    </source>
</evidence>
<evidence type="ECO:0000256" key="11">
    <source>
        <dbReference type="SAM" id="MobiDB-lite"/>
    </source>
</evidence>